<proteinExistence type="predicted"/>
<name>A0A1H3KB45_ALLWA</name>
<dbReference type="RefSeq" id="WP_143117100.1">
    <property type="nucleotide sequence ID" value="NZ_FNOW01000085.1"/>
</dbReference>
<dbReference type="OrthoDB" id="9813456at2"/>
<dbReference type="STRING" id="61595.SAMN05421644_1852"/>
<accession>A0A1H3KB45</accession>
<organism evidence="2 3">
    <name type="scientific">Allochromatium warmingii</name>
    <name type="common">Chromatium warmingii</name>
    <dbReference type="NCBI Taxonomy" id="61595"/>
    <lineage>
        <taxon>Bacteria</taxon>
        <taxon>Pseudomonadati</taxon>
        <taxon>Pseudomonadota</taxon>
        <taxon>Gammaproteobacteria</taxon>
        <taxon>Chromatiales</taxon>
        <taxon>Chromatiaceae</taxon>
        <taxon>Allochromatium</taxon>
    </lineage>
</organism>
<gene>
    <name evidence="2" type="ORF">SAMN05421644_1852</name>
</gene>
<dbReference type="AlphaFoldDB" id="A0A1H3KB45"/>
<feature type="region of interest" description="Disordered" evidence="1">
    <location>
        <begin position="48"/>
        <end position="67"/>
    </location>
</feature>
<dbReference type="Proteomes" id="UP000198672">
    <property type="component" value="Unassembled WGS sequence"/>
</dbReference>
<evidence type="ECO:0000256" key="1">
    <source>
        <dbReference type="SAM" id="MobiDB-lite"/>
    </source>
</evidence>
<sequence>MSSKHTTRSTRPQSRFQLLKLEPRFMFDGAAATTVQHVDTPDVETFLPPAPPAIETPTVPTPPPAESTVTATAAISATLPTITGEEQAHSDAVIDGSGSDSSQSLINQALSIVEQQLQDFAQQADFEQQLLTVFNGEQIAPTPEWLDAAANLRQALLDGHYQVDIKLIEDHAIQGKLGAFVGQGADDAPVIYLNQTWLSGDVHAPLLNRVLLEELGHSIDAYLNGERDTAGDEGERFASSMLGYSLSEGTQDDADSVEITADHALLDAEAADNVFDVAGQDLTFTTYTQLVGTTGLNSARLYILT</sequence>
<feature type="compositionally biased region" description="Pro residues" evidence="1">
    <location>
        <begin position="48"/>
        <end position="65"/>
    </location>
</feature>
<keyword evidence="3" id="KW-1185">Reference proteome</keyword>
<evidence type="ECO:0000313" key="3">
    <source>
        <dbReference type="Proteomes" id="UP000198672"/>
    </source>
</evidence>
<reference evidence="3" key="1">
    <citation type="submission" date="2016-10" db="EMBL/GenBank/DDBJ databases">
        <authorList>
            <person name="Varghese N."/>
            <person name="Submissions S."/>
        </authorList>
    </citation>
    <scope>NUCLEOTIDE SEQUENCE [LARGE SCALE GENOMIC DNA]</scope>
    <source>
        <strain evidence="3">DSM 173</strain>
    </source>
</reference>
<evidence type="ECO:0000313" key="2">
    <source>
        <dbReference type="EMBL" id="SDY48985.1"/>
    </source>
</evidence>
<protein>
    <submittedName>
        <fullName evidence="2">Uncharacterized protein</fullName>
    </submittedName>
</protein>
<dbReference type="EMBL" id="FNOW01000085">
    <property type="protein sequence ID" value="SDY48985.1"/>
    <property type="molecule type" value="Genomic_DNA"/>
</dbReference>